<dbReference type="EMBL" id="JAPFFM010000001">
    <property type="protein sequence ID" value="KAJ6775727.1"/>
    <property type="molecule type" value="Genomic_DNA"/>
</dbReference>
<dbReference type="AlphaFoldDB" id="A0A9Q0WY59"/>
<dbReference type="Proteomes" id="UP001151752">
    <property type="component" value="Chromosome 16"/>
</dbReference>
<reference evidence="1" key="1">
    <citation type="submission" date="2022-11" db="EMBL/GenBank/DDBJ databases">
        <authorList>
            <person name="Hyden B.L."/>
            <person name="Feng K."/>
            <person name="Yates T."/>
            <person name="Jawdy S."/>
            <person name="Smart L.B."/>
            <person name="Muchero W."/>
        </authorList>
    </citation>
    <scope>NUCLEOTIDE SEQUENCE</scope>
    <source>
        <tissue evidence="1">Shoot tip</tissue>
    </source>
</reference>
<gene>
    <name evidence="1" type="ORF">OIU74_000007</name>
</gene>
<evidence type="ECO:0000313" key="2">
    <source>
        <dbReference type="Proteomes" id="UP001151752"/>
    </source>
</evidence>
<name>A0A9Q0WY59_9ROSI</name>
<keyword evidence="2" id="KW-1185">Reference proteome</keyword>
<accession>A0A9Q0WY59</accession>
<sequence>MILETYSNRIPSFQKAGKSDSTSIFMYIHSQSFVYFPEGSLPSSAIDSSRTLKAILDTILAREQASRKTNPMARKRNIYE</sequence>
<reference evidence="1" key="2">
    <citation type="journal article" date="2023" name="Int. J. Mol. Sci.">
        <title>De Novo Assembly and Annotation of 11 Diverse Shrub Willow (Salix) Genomes Reveals Novel Gene Organization in Sex-Linked Regions.</title>
        <authorList>
            <person name="Hyden B."/>
            <person name="Feng K."/>
            <person name="Yates T.B."/>
            <person name="Jawdy S."/>
            <person name="Cereghino C."/>
            <person name="Smart L.B."/>
            <person name="Muchero W."/>
        </authorList>
    </citation>
    <scope>NUCLEOTIDE SEQUENCE</scope>
    <source>
        <tissue evidence="1">Shoot tip</tissue>
    </source>
</reference>
<evidence type="ECO:0000313" key="1">
    <source>
        <dbReference type="EMBL" id="KAJ6775727.1"/>
    </source>
</evidence>
<organism evidence="1 2">
    <name type="scientific">Salix koriyanagi</name>
    <dbReference type="NCBI Taxonomy" id="2511006"/>
    <lineage>
        <taxon>Eukaryota</taxon>
        <taxon>Viridiplantae</taxon>
        <taxon>Streptophyta</taxon>
        <taxon>Embryophyta</taxon>
        <taxon>Tracheophyta</taxon>
        <taxon>Spermatophyta</taxon>
        <taxon>Magnoliopsida</taxon>
        <taxon>eudicotyledons</taxon>
        <taxon>Gunneridae</taxon>
        <taxon>Pentapetalae</taxon>
        <taxon>rosids</taxon>
        <taxon>fabids</taxon>
        <taxon>Malpighiales</taxon>
        <taxon>Salicaceae</taxon>
        <taxon>Saliceae</taxon>
        <taxon>Salix</taxon>
    </lineage>
</organism>
<comment type="caution">
    <text evidence="1">The sequence shown here is derived from an EMBL/GenBank/DDBJ whole genome shotgun (WGS) entry which is preliminary data.</text>
</comment>
<protein>
    <submittedName>
        <fullName evidence="1">Uncharacterized protein</fullName>
    </submittedName>
</protein>
<proteinExistence type="predicted"/>